<dbReference type="CDD" id="cd00586">
    <property type="entry name" value="4HBT"/>
    <property type="match status" value="1"/>
</dbReference>
<dbReference type="InterPro" id="IPR050563">
    <property type="entry name" value="4-hydroxybenzoyl-CoA_TE"/>
</dbReference>
<dbReference type="EC" id="3.1.2.-" evidence="3"/>
<protein>
    <submittedName>
        <fullName evidence="3">Thioesterase family protein</fullName>
        <ecNumber evidence="3">3.1.2.-</ecNumber>
    </submittedName>
</protein>
<dbReference type="Pfam" id="PF13279">
    <property type="entry name" value="4HBT_2"/>
    <property type="match status" value="1"/>
</dbReference>
<dbReference type="PANTHER" id="PTHR31793">
    <property type="entry name" value="4-HYDROXYBENZOYL-COA THIOESTERASE FAMILY MEMBER"/>
    <property type="match status" value="1"/>
</dbReference>
<accession>A0ABZ0HZL4</accession>
<dbReference type="SUPFAM" id="SSF54637">
    <property type="entry name" value="Thioesterase/thiol ester dehydrase-isomerase"/>
    <property type="match status" value="1"/>
</dbReference>
<proteinExistence type="inferred from homology"/>
<evidence type="ECO:0000256" key="1">
    <source>
        <dbReference type="ARBA" id="ARBA00005953"/>
    </source>
</evidence>
<dbReference type="Proteomes" id="UP001626537">
    <property type="component" value="Chromosome"/>
</dbReference>
<dbReference type="Gene3D" id="3.10.129.10">
    <property type="entry name" value="Hotdog Thioesterase"/>
    <property type="match status" value="1"/>
</dbReference>
<dbReference type="InterPro" id="IPR029069">
    <property type="entry name" value="HotDog_dom_sf"/>
</dbReference>
<name>A0ABZ0HZL4_9GAMM</name>
<reference evidence="3 4" key="1">
    <citation type="submission" date="2023-10" db="EMBL/GenBank/DDBJ databases">
        <title>Two novel species belonging to the OM43/NOR5 clade.</title>
        <authorList>
            <person name="Park M."/>
        </authorList>
    </citation>
    <scope>NUCLEOTIDE SEQUENCE [LARGE SCALE GENOMIC DNA]</scope>
    <source>
        <strain evidence="3 4">IMCC43200</strain>
    </source>
</reference>
<dbReference type="PANTHER" id="PTHR31793:SF27">
    <property type="entry name" value="NOVEL THIOESTERASE SUPERFAMILY DOMAIN AND SAPOSIN A-TYPE DOMAIN CONTAINING PROTEIN (0610012H03RIK)"/>
    <property type="match status" value="1"/>
</dbReference>
<sequence>MSKTYQETLRVRFRDTDSQGHMFFANYLVFADEVAGHYMLELGFDWSDPQNLPCYVFTANANCDYLHECHSGDEVRVEVAYERIGNTSATLGFSMTRVSDNAALARGSFAQVFVDMETRKPCPVPETVRAMLSGVSIENT</sequence>
<evidence type="ECO:0000256" key="2">
    <source>
        <dbReference type="ARBA" id="ARBA00022801"/>
    </source>
</evidence>
<comment type="similarity">
    <text evidence="1">Belongs to the 4-hydroxybenzoyl-CoA thioesterase family.</text>
</comment>
<dbReference type="EMBL" id="CP136864">
    <property type="protein sequence ID" value="WOJ92698.1"/>
    <property type="molecule type" value="Genomic_DNA"/>
</dbReference>
<organism evidence="3 4">
    <name type="scientific">Congregibacter variabilis</name>
    <dbReference type="NCBI Taxonomy" id="3081200"/>
    <lineage>
        <taxon>Bacteria</taxon>
        <taxon>Pseudomonadati</taxon>
        <taxon>Pseudomonadota</taxon>
        <taxon>Gammaproteobacteria</taxon>
        <taxon>Cellvibrionales</taxon>
        <taxon>Halieaceae</taxon>
        <taxon>Congregibacter</taxon>
    </lineage>
</organism>
<dbReference type="RefSeq" id="WP_407347297.1">
    <property type="nucleotide sequence ID" value="NZ_CP136864.1"/>
</dbReference>
<keyword evidence="2 3" id="KW-0378">Hydrolase</keyword>
<gene>
    <name evidence="3" type="ORF">R0135_13005</name>
</gene>
<evidence type="ECO:0000313" key="3">
    <source>
        <dbReference type="EMBL" id="WOJ92698.1"/>
    </source>
</evidence>
<dbReference type="GO" id="GO:0016787">
    <property type="term" value="F:hydrolase activity"/>
    <property type="evidence" value="ECO:0007669"/>
    <property type="project" value="UniProtKB-KW"/>
</dbReference>
<keyword evidence="4" id="KW-1185">Reference proteome</keyword>
<evidence type="ECO:0000313" key="4">
    <source>
        <dbReference type="Proteomes" id="UP001626537"/>
    </source>
</evidence>